<dbReference type="SUPFAM" id="SSF81606">
    <property type="entry name" value="PP2C-like"/>
    <property type="match status" value="1"/>
</dbReference>
<dbReference type="PANTHER" id="PTHR43156">
    <property type="entry name" value="STAGE II SPORULATION PROTEIN E-RELATED"/>
    <property type="match status" value="1"/>
</dbReference>
<dbReference type="EMBL" id="CP001810">
    <property type="protein sequence ID" value="ADL32994.1"/>
    <property type="molecule type" value="Genomic_DNA"/>
</dbReference>
<dbReference type="InterPro" id="IPR052016">
    <property type="entry name" value="Bact_Sigma-Reg"/>
</dbReference>
<dbReference type="RefSeq" id="WP_013279651.1">
    <property type="nucleotide sequence ID" value="NC_014387.1"/>
</dbReference>
<gene>
    <name evidence="5" type="ordered locus">bpr_I0245</name>
</gene>
<keyword evidence="2" id="KW-0175">Coiled coil</keyword>
<dbReference type="Proteomes" id="UP000001299">
    <property type="component" value="Chromosome 1"/>
</dbReference>
<organism evidence="5 6">
    <name type="scientific">Butyrivibrio proteoclasticus (strain ATCC 51982 / DSM 14932 / B316)</name>
    <name type="common">Clostridium proteoclasticum</name>
    <dbReference type="NCBI Taxonomy" id="515622"/>
    <lineage>
        <taxon>Bacteria</taxon>
        <taxon>Bacillati</taxon>
        <taxon>Bacillota</taxon>
        <taxon>Clostridia</taxon>
        <taxon>Lachnospirales</taxon>
        <taxon>Lachnospiraceae</taxon>
        <taxon>Butyrivibrio</taxon>
    </lineage>
</organism>
<evidence type="ECO:0000313" key="5">
    <source>
        <dbReference type="EMBL" id="ADL32994.1"/>
    </source>
</evidence>
<feature type="transmembrane region" description="Helical" evidence="3">
    <location>
        <begin position="219"/>
        <end position="243"/>
    </location>
</feature>
<dbReference type="STRING" id="515622.bpr_I0245"/>
<protein>
    <submittedName>
        <fullName evidence="5">HAMP/SpoIIE domain-containing protein</fullName>
    </submittedName>
</protein>
<evidence type="ECO:0000259" key="4">
    <source>
        <dbReference type="SMART" id="SM00331"/>
    </source>
</evidence>
<proteinExistence type="predicted"/>
<dbReference type="PANTHER" id="PTHR43156:SF2">
    <property type="entry name" value="STAGE II SPORULATION PROTEIN E"/>
    <property type="match status" value="1"/>
</dbReference>
<accession>E0RXF6</accession>
<dbReference type="InterPro" id="IPR036457">
    <property type="entry name" value="PPM-type-like_dom_sf"/>
</dbReference>
<evidence type="ECO:0000256" key="1">
    <source>
        <dbReference type="ARBA" id="ARBA00022801"/>
    </source>
</evidence>
<reference evidence="5 6" key="1">
    <citation type="journal article" date="2010" name="PLoS ONE">
        <title>The glycobiome of the rumen bacterium Butyrivibrio proteoclasticus B316(T) highlights adaptation to a polysaccharide-rich environment.</title>
        <authorList>
            <person name="Kelly W.J."/>
            <person name="Leahy S.C."/>
            <person name="Altermann E."/>
            <person name="Yeoman C.J."/>
            <person name="Dunne J.C."/>
            <person name="Kong Z."/>
            <person name="Pacheco D.M."/>
            <person name="Li D."/>
            <person name="Noel S.J."/>
            <person name="Moon C.D."/>
            <person name="Cookson A.L."/>
            <person name="Attwood G.T."/>
        </authorList>
    </citation>
    <scope>NUCLEOTIDE SEQUENCE [LARGE SCALE GENOMIC DNA]</scope>
    <source>
        <strain evidence="6">ATCC 51982 / DSM 14932 / B316</strain>
    </source>
</reference>
<dbReference type="InterPro" id="IPR001932">
    <property type="entry name" value="PPM-type_phosphatase-like_dom"/>
</dbReference>
<keyword evidence="3" id="KW-0812">Transmembrane</keyword>
<dbReference type="Gene3D" id="6.10.340.10">
    <property type="match status" value="1"/>
</dbReference>
<keyword evidence="6" id="KW-1185">Reference proteome</keyword>
<dbReference type="Pfam" id="PF07228">
    <property type="entry name" value="SpoIIE"/>
    <property type="match status" value="1"/>
</dbReference>
<dbReference type="AlphaFoldDB" id="E0RXF6"/>
<keyword evidence="1" id="KW-0378">Hydrolase</keyword>
<keyword evidence="3" id="KW-1133">Transmembrane helix</keyword>
<dbReference type="GO" id="GO:0016791">
    <property type="term" value="F:phosphatase activity"/>
    <property type="evidence" value="ECO:0007669"/>
    <property type="project" value="TreeGrafter"/>
</dbReference>
<dbReference type="Gene3D" id="3.60.40.10">
    <property type="entry name" value="PPM-type phosphatase domain"/>
    <property type="match status" value="1"/>
</dbReference>
<dbReference type="HOGENOM" id="CLU_020306_2_0_9"/>
<dbReference type="SMART" id="SM00331">
    <property type="entry name" value="PP2C_SIG"/>
    <property type="match status" value="1"/>
</dbReference>
<dbReference type="KEGG" id="bpb:bpr_I0245"/>
<sequence length="557" mass="61074">MKNSKTKKLSLSTKMSLQITMAILLLCLLLELITSSLVNSQIDKEYMSRAVSLAKTVGVTLDKETTKALIDEVMSIYSSVDNKVGTQNMGTDAYDQYISNFASVSSSPNYVNIHNQLDNIRNVNFAKSIYIICIDPVLKNTVYIADSSDEPCSPGDFDTLLEINYSILDNPDAGFDPYTTNTTEYGWLVSAGSPIYDEAGNVIAYSFVDLSMVDIKRAIANFLVILFVVSLIAAAIICALQIIMSQKTIVSPINILSNAAIAYGNHEEDEIFSKVNIHTGDEIENLSDAMKRMEQDIKDYIANLTAVTAERERMGAELNVATKIQADMLPKIFPKFSDKKEYDVFASMNPAKEVGGDFYDVFEIDDSHLGLVVADVSGKGVPAALFMVIAKTLIKNRALLGGSPSEVLEYANNQLCEGNEAGYFVTVWFAILNIKTGKGVAANAGHEHPAIRRAGGEFELSIYKHSMAVATLEGLKFKEHEFELGHGDVLFCYTDGVTEATDANNELFGNDRLIEALNNAPDENMGSLCEGVKKSIDDFVGEAPQFDDITMLGIRFY</sequence>
<evidence type="ECO:0000256" key="3">
    <source>
        <dbReference type="SAM" id="Phobius"/>
    </source>
</evidence>
<evidence type="ECO:0000313" key="6">
    <source>
        <dbReference type="Proteomes" id="UP000001299"/>
    </source>
</evidence>
<dbReference type="eggNOG" id="COG2208">
    <property type="taxonomic scope" value="Bacteria"/>
</dbReference>
<name>E0RXF6_BUTPB</name>
<feature type="coiled-coil region" evidence="2">
    <location>
        <begin position="283"/>
        <end position="310"/>
    </location>
</feature>
<feature type="domain" description="PPM-type phosphatase" evidence="4">
    <location>
        <begin position="339"/>
        <end position="556"/>
    </location>
</feature>
<keyword evidence="3" id="KW-0472">Membrane</keyword>
<evidence type="ECO:0000256" key="2">
    <source>
        <dbReference type="SAM" id="Coils"/>
    </source>
</evidence>